<name>A0A6J7AV63_9ZZZZ</name>
<dbReference type="GO" id="GO:0016491">
    <property type="term" value="F:oxidoreductase activity"/>
    <property type="evidence" value="ECO:0007669"/>
    <property type="project" value="InterPro"/>
</dbReference>
<dbReference type="SUPFAM" id="SSF56003">
    <property type="entry name" value="Molybdenum cofactor-binding domain"/>
    <property type="match status" value="1"/>
</dbReference>
<dbReference type="Gene3D" id="3.30.365.10">
    <property type="entry name" value="Aldehyde oxidase/xanthine dehydrogenase, molybdopterin binding domain"/>
    <property type="match status" value="1"/>
</dbReference>
<organism evidence="1">
    <name type="scientific">freshwater metagenome</name>
    <dbReference type="NCBI Taxonomy" id="449393"/>
    <lineage>
        <taxon>unclassified sequences</taxon>
        <taxon>metagenomes</taxon>
        <taxon>ecological metagenomes</taxon>
    </lineage>
</organism>
<reference evidence="1" key="1">
    <citation type="submission" date="2020-05" db="EMBL/GenBank/DDBJ databases">
        <authorList>
            <person name="Chiriac C."/>
            <person name="Salcher M."/>
            <person name="Ghai R."/>
            <person name="Kavagutti S V."/>
        </authorList>
    </citation>
    <scope>NUCLEOTIDE SEQUENCE</scope>
</reference>
<protein>
    <submittedName>
        <fullName evidence="1">Unannotated protein</fullName>
    </submittedName>
</protein>
<accession>A0A6J7AV63</accession>
<gene>
    <name evidence="1" type="ORF">UFOPK3139_03402</name>
</gene>
<evidence type="ECO:0000313" key="1">
    <source>
        <dbReference type="EMBL" id="CAB4836956.1"/>
    </source>
</evidence>
<dbReference type="EMBL" id="CAFABA010000272">
    <property type="protein sequence ID" value="CAB4836956.1"/>
    <property type="molecule type" value="Genomic_DNA"/>
</dbReference>
<proteinExistence type="predicted"/>
<sequence>MLLERFAYADDGQPLTTTLMDYLPPLATDLPRIEIEHLEREAHGEHEYRGVGEGGAIGAPAALVAAIENALAAYDLQIGDQYLPPWRLRELVEQAKGSAR</sequence>
<dbReference type="InterPro" id="IPR037165">
    <property type="entry name" value="AldOxase/xan_DH_Mopterin-bd_sf"/>
</dbReference>
<dbReference type="AlphaFoldDB" id="A0A6J7AV63"/>